<keyword evidence="4" id="KW-1185">Reference proteome</keyword>
<evidence type="ECO:0000313" key="3">
    <source>
        <dbReference type="EMBL" id="KAJ7728340.1"/>
    </source>
</evidence>
<comment type="caution">
    <text evidence="3">The sequence shown here is derived from an EMBL/GenBank/DDBJ whole genome shotgun (WGS) entry which is preliminary data.</text>
</comment>
<accession>A0AAD7MQE9</accession>
<name>A0AAD7MQE9_9AGAR</name>
<dbReference type="Proteomes" id="UP001215598">
    <property type="component" value="Unassembled WGS sequence"/>
</dbReference>
<dbReference type="EMBL" id="JARKIB010000173">
    <property type="protein sequence ID" value="KAJ7728340.1"/>
    <property type="molecule type" value="Genomic_DNA"/>
</dbReference>
<gene>
    <name evidence="3" type="ORF">B0H16DRAFT_1470517</name>
    <name evidence="2" type="ORF">B0H16DRAFT_1482925</name>
</gene>
<organism evidence="3 4">
    <name type="scientific">Mycena metata</name>
    <dbReference type="NCBI Taxonomy" id="1033252"/>
    <lineage>
        <taxon>Eukaryota</taxon>
        <taxon>Fungi</taxon>
        <taxon>Dikarya</taxon>
        <taxon>Basidiomycota</taxon>
        <taxon>Agaricomycotina</taxon>
        <taxon>Agaricomycetes</taxon>
        <taxon>Agaricomycetidae</taxon>
        <taxon>Agaricales</taxon>
        <taxon>Marasmiineae</taxon>
        <taxon>Mycenaceae</taxon>
        <taxon>Mycena</taxon>
    </lineage>
</organism>
<dbReference type="EMBL" id="JARKIB010000502">
    <property type="protein sequence ID" value="KAJ7703427.1"/>
    <property type="molecule type" value="Genomic_DNA"/>
</dbReference>
<sequence length="279" mass="31501">MSAGSHMPASVRPFRKPESSALKRKAVDQRKLKCRSRPVRGILIRSVLSAFPTSIDSGTHIGNKIFRPGTVVGARLKCIPCFTSSVNARPKDMDLNISDWKWKKKIHIKNGRKLKPGAPIYLGGGGALHWSHGGDDRRPQRAVDIGETPSVFCRHNFRVRRAHPEALPQHVVPDKCWTARLPSLYSESATSQTKRKKIGLLNLNGINLSLPLKRWTAEYISSVQVSYSLAMRNVTGMAGRYYLAVESNRLNRIDRWQGQGQREMDTSTPRYFFRGRLEE</sequence>
<evidence type="ECO:0000313" key="4">
    <source>
        <dbReference type="Proteomes" id="UP001215598"/>
    </source>
</evidence>
<evidence type="ECO:0000256" key="1">
    <source>
        <dbReference type="SAM" id="MobiDB-lite"/>
    </source>
</evidence>
<feature type="region of interest" description="Disordered" evidence="1">
    <location>
        <begin position="1"/>
        <end position="28"/>
    </location>
</feature>
<reference evidence="3" key="1">
    <citation type="submission" date="2023-03" db="EMBL/GenBank/DDBJ databases">
        <title>Massive genome expansion in bonnet fungi (Mycena s.s.) driven by repeated elements and novel gene families across ecological guilds.</title>
        <authorList>
            <consortium name="Lawrence Berkeley National Laboratory"/>
            <person name="Harder C.B."/>
            <person name="Miyauchi S."/>
            <person name="Viragh M."/>
            <person name="Kuo A."/>
            <person name="Thoen E."/>
            <person name="Andreopoulos B."/>
            <person name="Lu D."/>
            <person name="Skrede I."/>
            <person name="Drula E."/>
            <person name="Henrissat B."/>
            <person name="Morin E."/>
            <person name="Kohler A."/>
            <person name="Barry K."/>
            <person name="LaButti K."/>
            <person name="Morin E."/>
            <person name="Salamov A."/>
            <person name="Lipzen A."/>
            <person name="Mereny Z."/>
            <person name="Hegedus B."/>
            <person name="Baldrian P."/>
            <person name="Stursova M."/>
            <person name="Weitz H."/>
            <person name="Taylor A."/>
            <person name="Grigoriev I.V."/>
            <person name="Nagy L.G."/>
            <person name="Martin F."/>
            <person name="Kauserud H."/>
        </authorList>
    </citation>
    <scope>NUCLEOTIDE SEQUENCE</scope>
    <source>
        <strain evidence="3">CBHHK182m</strain>
    </source>
</reference>
<proteinExistence type="predicted"/>
<protein>
    <submittedName>
        <fullName evidence="3">Uncharacterized protein</fullName>
    </submittedName>
</protein>
<evidence type="ECO:0000313" key="2">
    <source>
        <dbReference type="EMBL" id="KAJ7703427.1"/>
    </source>
</evidence>
<dbReference type="AlphaFoldDB" id="A0AAD7MQE9"/>